<organism evidence="3 4">
    <name type="scientific">Natronomonas aquatica</name>
    <dbReference type="NCBI Taxonomy" id="2841590"/>
    <lineage>
        <taxon>Archaea</taxon>
        <taxon>Methanobacteriati</taxon>
        <taxon>Methanobacteriota</taxon>
        <taxon>Stenosarchaea group</taxon>
        <taxon>Halobacteria</taxon>
        <taxon>Halobacteriales</taxon>
        <taxon>Natronomonadaceae</taxon>
        <taxon>Natronomonas</taxon>
    </lineage>
</organism>
<sequence>MATLVDRLARYDELIEVGVGDCPDVAAALAERGCRVTATDLRERPVPATVRFVRDDVTDPDPSLYAGADAVYALNCPPELQGPLADAAETAGADCLFTTLGADPAVVEATPETLPAGTLFGVTT</sequence>
<dbReference type="Pfam" id="PF03686">
    <property type="entry name" value="UPF0146"/>
    <property type="match status" value="1"/>
</dbReference>
<evidence type="ECO:0000313" key="4">
    <source>
        <dbReference type="Proteomes" id="UP001139494"/>
    </source>
</evidence>
<dbReference type="HAMAP" id="MF_00341">
    <property type="entry name" value="UPF0146"/>
    <property type="match status" value="1"/>
</dbReference>
<dbReference type="AlphaFoldDB" id="A0A9R1D6S4"/>
<proteinExistence type="inferred from homology"/>
<dbReference type="InterPro" id="IPR029063">
    <property type="entry name" value="SAM-dependent_MTases_sf"/>
</dbReference>
<dbReference type="InterPro" id="IPR005353">
    <property type="entry name" value="UPF0146"/>
</dbReference>
<reference evidence="3" key="1">
    <citation type="journal article" date="2023" name="Front. Microbiol.">
        <title>Genomic-based phylogenetic and metabolic analyses of the genus Natronomonas, and description of Natronomonas aquatica sp. nov.</title>
        <authorList>
            <person name="Garcia-Roldan A."/>
            <person name="Duran-Viseras A."/>
            <person name="de la Haba R.R."/>
            <person name="Corral P."/>
            <person name="Sanchez-Porro C."/>
            <person name="Ventosa A."/>
        </authorList>
    </citation>
    <scope>NUCLEOTIDE SEQUENCE</scope>
    <source>
        <strain evidence="3">F2-12</strain>
    </source>
</reference>
<comment type="similarity">
    <text evidence="1 2">Belongs to the UPF0146 family.</text>
</comment>
<evidence type="ECO:0000256" key="2">
    <source>
        <dbReference type="HAMAP-Rule" id="MF_00341"/>
    </source>
</evidence>
<gene>
    <name evidence="3" type="ORF">KM295_08420</name>
</gene>
<comment type="caution">
    <text evidence="3">The sequence shown here is derived from an EMBL/GenBank/DDBJ whole genome shotgun (WGS) entry which is preliminary data.</text>
</comment>
<dbReference type="Gene3D" id="3.40.50.150">
    <property type="entry name" value="Vaccinia Virus protein VP39"/>
    <property type="match status" value="1"/>
</dbReference>
<accession>A0A9R1D6S4</accession>
<keyword evidence="4" id="KW-1185">Reference proteome</keyword>
<evidence type="ECO:0000313" key="3">
    <source>
        <dbReference type="EMBL" id="MCQ4333502.1"/>
    </source>
</evidence>
<protein>
    <recommendedName>
        <fullName evidence="2">UPF0146 protein KM295_08420</fullName>
    </recommendedName>
</protein>
<evidence type="ECO:0000256" key="1">
    <source>
        <dbReference type="ARBA" id="ARBA00006969"/>
    </source>
</evidence>
<dbReference type="RefSeq" id="WP_256029523.1">
    <property type="nucleotide sequence ID" value="NZ_JAHLKM010000008.1"/>
</dbReference>
<name>A0A9R1D6S4_9EURY</name>
<dbReference type="Proteomes" id="UP001139494">
    <property type="component" value="Unassembled WGS sequence"/>
</dbReference>
<dbReference type="EMBL" id="JAHLKM010000008">
    <property type="protein sequence ID" value="MCQ4333502.1"/>
    <property type="molecule type" value="Genomic_DNA"/>
</dbReference>
<dbReference type="SUPFAM" id="SSF53335">
    <property type="entry name" value="S-adenosyl-L-methionine-dependent methyltransferases"/>
    <property type="match status" value="1"/>
</dbReference>